<sequence>MATPCQEEILMDILKRLPVRSLLRFKCVSKYWNTLISDPYFKVEQLSHAKHDKNSHKLLTYEFCPKGESTVLPDPESRKVEYRCLGLGYDSTIGDYKILNIDDDVPSQILALKDGRWRNIVKHPLATWNLLDDTPFLPMVHEAFHWIVSIGEYDVIEDRKFSLVSFSISNEVYGEIPLPEQILCPTRIFKFGVSVLNEMLCVHSTSVSESEGAYKFWVMKEYGVKESWNVLFTIYDPRVCEMQPIYWFADGKLLYWFRDARSQSRETVFRTSCGPFVPFPHSDYFRGIAFTESLISPKSLIY</sequence>
<keyword evidence="3" id="KW-1185">Reference proteome</keyword>
<dbReference type="PANTHER" id="PTHR31672:SF13">
    <property type="entry name" value="F-BOX PROTEIN CPR30-LIKE"/>
    <property type="match status" value="1"/>
</dbReference>
<evidence type="ECO:0000313" key="3">
    <source>
        <dbReference type="Proteomes" id="UP000224567"/>
    </source>
</evidence>
<reference evidence="2 3" key="1">
    <citation type="journal article" date="2017" name="Genome Biol.">
        <title>New reference genome sequences of hot pepper reveal the massive evolution of plant disease-resistance genes by retroduplication.</title>
        <authorList>
            <person name="Kim S."/>
            <person name="Park J."/>
            <person name="Yeom S.I."/>
            <person name="Kim Y.M."/>
            <person name="Seo E."/>
            <person name="Kim K.T."/>
            <person name="Kim M.S."/>
            <person name="Lee J.M."/>
            <person name="Cheong K."/>
            <person name="Shin H.S."/>
            <person name="Kim S.B."/>
            <person name="Han K."/>
            <person name="Lee J."/>
            <person name="Park M."/>
            <person name="Lee H.A."/>
            <person name="Lee H.Y."/>
            <person name="Lee Y."/>
            <person name="Oh S."/>
            <person name="Lee J.H."/>
            <person name="Choi E."/>
            <person name="Choi E."/>
            <person name="Lee S.E."/>
            <person name="Jeon J."/>
            <person name="Kim H."/>
            <person name="Choi G."/>
            <person name="Song H."/>
            <person name="Lee J."/>
            <person name="Lee S.C."/>
            <person name="Kwon J.K."/>
            <person name="Lee H.Y."/>
            <person name="Koo N."/>
            <person name="Hong Y."/>
            <person name="Kim R.W."/>
            <person name="Kang W.H."/>
            <person name="Huh J.H."/>
            <person name="Kang B.C."/>
            <person name="Yang T.J."/>
            <person name="Lee Y.H."/>
            <person name="Bennetzen J.L."/>
            <person name="Choi D."/>
        </authorList>
    </citation>
    <scope>NUCLEOTIDE SEQUENCE [LARGE SCALE GENOMIC DNA]</scope>
    <source>
        <strain evidence="3">cv. PBC81</strain>
    </source>
</reference>
<protein>
    <recommendedName>
        <fullName evidence="1">F-box domain-containing protein</fullName>
    </recommendedName>
</protein>
<accession>A0A2G2W8A6</accession>
<dbReference type="Gene3D" id="1.20.1280.50">
    <property type="match status" value="1"/>
</dbReference>
<feature type="domain" description="F-box" evidence="1">
    <location>
        <begin position="7"/>
        <end position="45"/>
    </location>
</feature>
<dbReference type="SUPFAM" id="SSF81383">
    <property type="entry name" value="F-box domain"/>
    <property type="match status" value="1"/>
</dbReference>
<dbReference type="EMBL" id="MLFT02000008">
    <property type="protein sequence ID" value="PHT41422.1"/>
    <property type="molecule type" value="Genomic_DNA"/>
</dbReference>
<proteinExistence type="predicted"/>
<dbReference type="PANTHER" id="PTHR31672">
    <property type="entry name" value="BNACNNG10540D PROTEIN"/>
    <property type="match status" value="1"/>
</dbReference>
<dbReference type="InterPro" id="IPR001810">
    <property type="entry name" value="F-box_dom"/>
</dbReference>
<dbReference type="SMART" id="SM00256">
    <property type="entry name" value="FBOX"/>
    <property type="match status" value="1"/>
</dbReference>
<dbReference type="InterPro" id="IPR036047">
    <property type="entry name" value="F-box-like_dom_sf"/>
</dbReference>
<dbReference type="InterPro" id="IPR050796">
    <property type="entry name" value="SCF_F-box_component"/>
</dbReference>
<dbReference type="Pfam" id="PF00646">
    <property type="entry name" value="F-box"/>
    <property type="match status" value="1"/>
</dbReference>
<organism evidence="2 3">
    <name type="scientific">Capsicum baccatum</name>
    <name type="common">Peruvian pepper</name>
    <dbReference type="NCBI Taxonomy" id="33114"/>
    <lineage>
        <taxon>Eukaryota</taxon>
        <taxon>Viridiplantae</taxon>
        <taxon>Streptophyta</taxon>
        <taxon>Embryophyta</taxon>
        <taxon>Tracheophyta</taxon>
        <taxon>Spermatophyta</taxon>
        <taxon>Magnoliopsida</taxon>
        <taxon>eudicotyledons</taxon>
        <taxon>Gunneridae</taxon>
        <taxon>Pentapetalae</taxon>
        <taxon>asterids</taxon>
        <taxon>lamiids</taxon>
        <taxon>Solanales</taxon>
        <taxon>Solanaceae</taxon>
        <taxon>Solanoideae</taxon>
        <taxon>Capsiceae</taxon>
        <taxon>Capsicum</taxon>
    </lineage>
</organism>
<gene>
    <name evidence="2" type="ORF">CQW23_20276</name>
</gene>
<reference evidence="3" key="2">
    <citation type="journal article" date="2017" name="J. Anim. Genet.">
        <title>Multiple reference genome sequences of hot pepper reveal the massive evolution of plant disease resistance genes by retroduplication.</title>
        <authorList>
            <person name="Kim S."/>
            <person name="Park J."/>
            <person name="Yeom S.-I."/>
            <person name="Kim Y.-M."/>
            <person name="Seo E."/>
            <person name="Kim K.-T."/>
            <person name="Kim M.-S."/>
            <person name="Lee J.M."/>
            <person name="Cheong K."/>
            <person name="Shin H.-S."/>
            <person name="Kim S.-B."/>
            <person name="Han K."/>
            <person name="Lee J."/>
            <person name="Park M."/>
            <person name="Lee H.-A."/>
            <person name="Lee H.-Y."/>
            <person name="Lee Y."/>
            <person name="Oh S."/>
            <person name="Lee J.H."/>
            <person name="Choi E."/>
            <person name="Choi E."/>
            <person name="Lee S.E."/>
            <person name="Jeon J."/>
            <person name="Kim H."/>
            <person name="Choi G."/>
            <person name="Song H."/>
            <person name="Lee J."/>
            <person name="Lee S.-C."/>
            <person name="Kwon J.-K."/>
            <person name="Lee H.-Y."/>
            <person name="Koo N."/>
            <person name="Hong Y."/>
            <person name="Kim R.W."/>
            <person name="Kang W.-H."/>
            <person name="Huh J.H."/>
            <person name="Kang B.-C."/>
            <person name="Yang T.-J."/>
            <person name="Lee Y.-H."/>
            <person name="Bennetzen J.L."/>
            <person name="Choi D."/>
        </authorList>
    </citation>
    <scope>NUCLEOTIDE SEQUENCE [LARGE SCALE GENOMIC DNA]</scope>
    <source>
        <strain evidence="3">cv. PBC81</strain>
    </source>
</reference>
<dbReference type="Proteomes" id="UP000224567">
    <property type="component" value="Unassembled WGS sequence"/>
</dbReference>
<dbReference type="OrthoDB" id="1086486at2759"/>
<evidence type="ECO:0000259" key="1">
    <source>
        <dbReference type="SMART" id="SM00256"/>
    </source>
</evidence>
<dbReference type="AlphaFoldDB" id="A0A2G2W8A6"/>
<dbReference type="CDD" id="cd22157">
    <property type="entry name" value="F-box_AtFBW1-like"/>
    <property type="match status" value="1"/>
</dbReference>
<dbReference type="NCBIfam" id="TIGR01640">
    <property type="entry name" value="F_box_assoc_1"/>
    <property type="match status" value="1"/>
</dbReference>
<comment type="caution">
    <text evidence="2">The sequence shown here is derived from an EMBL/GenBank/DDBJ whole genome shotgun (WGS) entry which is preliminary data.</text>
</comment>
<dbReference type="InterPro" id="IPR017451">
    <property type="entry name" value="F-box-assoc_interact_dom"/>
</dbReference>
<evidence type="ECO:0000313" key="2">
    <source>
        <dbReference type="EMBL" id="PHT41422.1"/>
    </source>
</evidence>
<name>A0A2G2W8A6_CAPBA</name>